<evidence type="ECO:0000313" key="2">
    <source>
        <dbReference type="EMBL" id="KZS17763.1"/>
    </source>
</evidence>
<evidence type="ECO:0000259" key="1">
    <source>
        <dbReference type="Pfam" id="PF20209"/>
    </source>
</evidence>
<reference evidence="2 3" key="1">
    <citation type="submission" date="2016-03" db="EMBL/GenBank/DDBJ databases">
        <title>EvidentialGene: Evidence-directed Construction of Genes on Genomes.</title>
        <authorList>
            <person name="Gilbert D.G."/>
            <person name="Choi J.-H."/>
            <person name="Mockaitis K."/>
            <person name="Colbourne J."/>
            <person name="Pfrender M."/>
        </authorList>
    </citation>
    <scope>NUCLEOTIDE SEQUENCE [LARGE SCALE GENOMIC DNA]</scope>
    <source>
        <strain evidence="2 3">Xinb3</strain>
        <tissue evidence="2">Complete organism</tissue>
    </source>
</reference>
<keyword evidence="3" id="KW-1185">Reference proteome</keyword>
<dbReference type="Pfam" id="PF20209">
    <property type="entry name" value="DUF6570"/>
    <property type="match status" value="1"/>
</dbReference>
<proteinExistence type="predicted"/>
<gene>
    <name evidence="2" type="ORF">APZ42_016192</name>
</gene>
<protein>
    <recommendedName>
        <fullName evidence="1">DUF6570 domain-containing protein</fullName>
    </recommendedName>
</protein>
<dbReference type="EMBL" id="LRGB01000571">
    <property type="protein sequence ID" value="KZS17763.1"/>
    <property type="molecule type" value="Genomic_DNA"/>
</dbReference>
<organism evidence="2 3">
    <name type="scientific">Daphnia magna</name>
    <dbReference type="NCBI Taxonomy" id="35525"/>
    <lineage>
        <taxon>Eukaryota</taxon>
        <taxon>Metazoa</taxon>
        <taxon>Ecdysozoa</taxon>
        <taxon>Arthropoda</taxon>
        <taxon>Crustacea</taxon>
        <taxon>Branchiopoda</taxon>
        <taxon>Diplostraca</taxon>
        <taxon>Cladocera</taxon>
        <taxon>Anomopoda</taxon>
        <taxon>Daphniidae</taxon>
        <taxon>Daphnia</taxon>
    </lineage>
</organism>
<dbReference type="AlphaFoldDB" id="A0A165AJH7"/>
<sequence length="386" mass="43007">MECATEEVCKLASAAGCMVDKRPSIQLSKPEGVCLSAFHPHKGLPVQVTQRTGGDCTDFPILAGAALVSHNSGDGANISFMLPPDRHTLLFLLGFQGGPRGGHTGLSKKMMSKGLRESLSIVPHLKKTKRLSAKVKVKLCRQNQSAEEHQIAKIPDHNQHICSRPHEKDVPNWNTAVFSNTRMIPNYDFISILNLSNHHQHWIYFFVKLCSSCVNSLQKKKIPKLSIANGYDYGRIKRLPKIQSLTLVEKHLIALVRLYITEVKLVAPLGDSITATGSSSLIGNIICFPRDGPKAAATRLLNPETFPWMDDILDTVVVTFIGTDKQYGRYMKHAFCCLELQVRGPVIIPWLKMLKVINPLHACVFIDERPESFTKLLQLADKIIEM</sequence>
<dbReference type="Proteomes" id="UP000076858">
    <property type="component" value="Unassembled WGS sequence"/>
</dbReference>
<name>A0A165AJH7_9CRUS</name>
<dbReference type="InterPro" id="IPR046700">
    <property type="entry name" value="DUF6570"/>
</dbReference>
<feature type="domain" description="DUF6570" evidence="1">
    <location>
        <begin position="219"/>
        <end position="368"/>
    </location>
</feature>
<evidence type="ECO:0000313" key="3">
    <source>
        <dbReference type="Proteomes" id="UP000076858"/>
    </source>
</evidence>
<accession>A0A165AJH7</accession>
<comment type="caution">
    <text evidence="2">The sequence shown here is derived from an EMBL/GenBank/DDBJ whole genome shotgun (WGS) entry which is preliminary data.</text>
</comment>